<keyword evidence="3" id="KW-0106">Calcium</keyword>
<dbReference type="InterPro" id="IPR009078">
    <property type="entry name" value="Ferritin-like_SF"/>
</dbReference>
<dbReference type="InterPro" id="IPR039377">
    <property type="entry name" value="Mn_catalase_dom"/>
</dbReference>
<comment type="similarity">
    <text evidence="1">Belongs to the manganese catalase family.</text>
</comment>
<keyword evidence="6" id="KW-1185">Reference proteome</keyword>
<dbReference type="OrthoDB" id="9800585at2"/>
<feature type="binding site" evidence="2">
    <location>
        <position position="35"/>
    </location>
    <ligand>
        <name>Mn(2+)</name>
        <dbReference type="ChEBI" id="CHEBI:29035"/>
        <label>1</label>
    </ligand>
</feature>
<dbReference type="GO" id="GO:0046872">
    <property type="term" value="F:metal ion binding"/>
    <property type="evidence" value="ECO:0007669"/>
    <property type="project" value="UniProtKB-KW"/>
</dbReference>
<feature type="compositionally biased region" description="Basic and acidic residues" evidence="4">
    <location>
        <begin position="253"/>
        <end position="278"/>
    </location>
</feature>
<dbReference type="SUPFAM" id="SSF47240">
    <property type="entry name" value="Ferritin-like"/>
    <property type="match status" value="1"/>
</dbReference>
<dbReference type="RefSeq" id="WP_106135568.1">
    <property type="nucleotide sequence ID" value="NZ_PVTR01000021.1"/>
</dbReference>
<comment type="cofactor">
    <cofactor evidence="3">
        <name>Ca(2+)</name>
        <dbReference type="ChEBI" id="CHEBI:29108"/>
    </cofactor>
    <text evidence="3">Binds 1 Ca(2+) ion per subunit.</text>
</comment>
<evidence type="ECO:0000256" key="3">
    <source>
        <dbReference type="PIRSR" id="PIRSR607760-2"/>
    </source>
</evidence>
<feature type="binding site" evidence="3">
    <location>
        <position position="226"/>
    </location>
    <ligand>
        <name>Ca(2+)</name>
        <dbReference type="ChEBI" id="CHEBI:29108"/>
    </ligand>
</feature>
<accession>A0A2T0WCG1</accession>
<feature type="binding site" evidence="3">
    <location>
        <position position="230"/>
    </location>
    <ligand>
        <name>Ca(2+)</name>
        <dbReference type="ChEBI" id="CHEBI:29108"/>
    </ligand>
</feature>
<evidence type="ECO:0000313" key="6">
    <source>
        <dbReference type="Proteomes" id="UP000238157"/>
    </source>
</evidence>
<evidence type="ECO:0000256" key="2">
    <source>
        <dbReference type="PIRSR" id="PIRSR607760-1"/>
    </source>
</evidence>
<name>A0A2T0WCG1_9BACT</name>
<feature type="binding site" evidence="2">
    <location>
        <position position="194"/>
    </location>
    <ligand>
        <name>Mn(2+)</name>
        <dbReference type="ChEBI" id="CHEBI:29035"/>
        <label>1</label>
    </ligand>
</feature>
<comment type="caution">
    <text evidence="5">The sequence shown here is derived from an EMBL/GenBank/DDBJ whole genome shotgun (WGS) entry which is preliminary data.</text>
</comment>
<organism evidence="5 6">
    <name type="scientific">Mongoliibacter ruber</name>
    <dbReference type="NCBI Taxonomy" id="1750599"/>
    <lineage>
        <taxon>Bacteria</taxon>
        <taxon>Pseudomonadati</taxon>
        <taxon>Bacteroidota</taxon>
        <taxon>Cytophagia</taxon>
        <taxon>Cytophagales</taxon>
        <taxon>Cyclobacteriaceae</taxon>
        <taxon>Mongoliibacter</taxon>
    </lineage>
</organism>
<proteinExistence type="inferred from homology"/>
<feature type="region of interest" description="Disordered" evidence="4">
    <location>
        <begin position="253"/>
        <end position="327"/>
    </location>
</feature>
<feature type="compositionally biased region" description="Basic and acidic residues" evidence="4">
    <location>
        <begin position="313"/>
        <end position="327"/>
    </location>
</feature>
<keyword evidence="2" id="KW-0464">Manganese</keyword>
<dbReference type="CDD" id="cd01051">
    <property type="entry name" value="Mn_catalase"/>
    <property type="match status" value="1"/>
</dbReference>
<feature type="compositionally biased region" description="Basic and acidic residues" evidence="4">
    <location>
        <begin position="287"/>
        <end position="299"/>
    </location>
</feature>
<dbReference type="InterPro" id="IPR012347">
    <property type="entry name" value="Ferritin-like"/>
</dbReference>
<gene>
    <name evidence="5" type="ORF">CLW00_12117</name>
</gene>
<dbReference type="AlphaFoldDB" id="A0A2T0WCG1"/>
<feature type="binding site" evidence="3">
    <location>
        <position position="58"/>
    </location>
    <ligand>
        <name>Ca(2+)</name>
        <dbReference type="ChEBI" id="CHEBI:29108"/>
    </ligand>
</feature>
<sequence length="327" mass="36697">MFHHVKELQFNARVSKPDVRFAKLLLEQFGGPNGELKAAMQYFVQAFGCRKAYPDKYDMLMDIATEEFSHLEIVGATIQMLLTGVNGELKNAADESDLTKVLDGKAAKEDYIQEAMVNPHFFLVSGGTPTLTDSVGNPWSASYIMGMGDLTADLRLNIGAETSAKMVYENLMKFTDDVYVKESLRFLMTREVAHFQMFQAALDTIKPNFPPGILEGDPKFSNKYFNMSKGEEYKGPWNEGKSPLMGEEWQTIEEPRQHVKDTNGLLEEKSKGTDRSEESVQSANKKLSAERKTKIDEANAPKNGVMSWSVYEDSQKAKDHEKSSASK</sequence>
<keyword evidence="2" id="KW-0479">Metal-binding</keyword>
<comment type="cofactor">
    <cofactor evidence="2">
        <name>Mn(2+)</name>
        <dbReference type="ChEBI" id="CHEBI:29035"/>
    </cofactor>
    <text evidence="2">Binds 2 manganese ions per subunit.</text>
</comment>
<dbReference type="InterPro" id="IPR007760">
    <property type="entry name" value="Mn_catalase"/>
</dbReference>
<dbReference type="EMBL" id="PVTR01000021">
    <property type="protein sequence ID" value="PRY84388.1"/>
    <property type="molecule type" value="Genomic_DNA"/>
</dbReference>
<feature type="binding site" evidence="3">
    <location>
        <position position="228"/>
    </location>
    <ligand>
        <name>Ca(2+)</name>
        <dbReference type="ChEBI" id="CHEBI:29108"/>
    </ligand>
</feature>
<protein>
    <submittedName>
        <fullName evidence="5">Mn-containing catalase</fullName>
    </submittedName>
</protein>
<evidence type="ECO:0000313" key="5">
    <source>
        <dbReference type="EMBL" id="PRY84388.1"/>
    </source>
</evidence>
<evidence type="ECO:0000256" key="4">
    <source>
        <dbReference type="SAM" id="MobiDB-lite"/>
    </source>
</evidence>
<evidence type="ECO:0000256" key="1">
    <source>
        <dbReference type="ARBA" id="ARBA00007644"/>
    </source>
</evidence>
<reference evidence="5 6" key="1">
    <citation type="submission" date="2018-03" db="EMBL/GenBank/DDBJ databases">
        <title>Genomic Encyclopedia of Archaeal and Bacterial Type Strains, Phase II (KMG-II): from individual species to whole genera.</title>
        <authorList>
            <person name="Goeker M."/>
        </authorList>
    </citation>
    <scope>NUCLEOTIDE SEQUENCE [LARGE SCALE GENOMIC DNA]</scope>
    <source>
        <strain evidence="5 6">DSM 27929</strain>
    </source>
</reference>
<feature type="binding site" evidence="2">
    <location>
        <position position="70"/>
    </location>
    <ligand>
        <name>Mn(2+)</name>
        <dbReference type="ChEBI" id="CHEBI:29035"/>
        <label>1</label>
    </ligand>
</feature>
<dbReference type="Pfam" id="PF05067">
    <property type="entry name" value="Mn_catalase"/>
    <property type="match status" value="1"/>
</dbReference>
<dbReference type="Proteomes" id="UP000238157">
    <property type="component" value="Unassembled WGS sequence"/>
</dbReference>
<feature type="binding site" evidence="2">
    <location>
        <position position="161"/>
    </location>
    <ligand>
        <name>Mn(2+)</name>
        <dbReference type="ChEBI" id="CHEBI:29035"/>
        <label>1</label>
    </ligand>
</feature>
<dbReference type="Gene3D" id="1.20.1260.10">
    <property type="match status" value="1"/>
</dbReference>
<feature type="binding site" evidence="2">
    <location>
        <position position="67"/>
    </location>
    <ligand>
        <name>Mn(2+)</name>
        <dbReference type="ChEBI" id="CHEBI:29035"/>
        <label>1</label>
    </ligand>
</feature>
<feature type="binding site" evidence="3">
    <location>
        <position position="62"/>
    </location>
    <ligand>
        <name>Ca(2+)</name>
        <dbReference type="ChEBI" id="CHEBI:29108"/>
    </ligand>
</feature>